<dbReference type="AlphaFoldDB" id="A0A8B8GN26"/>
<dbReference type="GO" id="GO:0000228">
    <property type="term" value="C:nuclear chromosome"/>
    <property type="evidence" value="ECO:0007669"/>
    <property type="project" value="TreeGrafter"/>
</dbReference>
<evidence type="ECO:0000313" key="15">
    <source>
        <dbReference type="Proteomes" id="UP000694846"/>
    </source>
</evidence>
<evidence type="ECO:0000256" key="12">
    <source>
        <dbReference type="PROSITE-ProRule" id="PRU01385"/>
    </source>
</evidence>
<dbReference type="Proteomes" id="UP000694846">
    <property type="component" value="Unplaced"/>
</dbReference>
<keyword evidence="8 12" id="KW-0799">Topoisomerase</keyword>
<evidence type="ECO:0000256" key="5">
    <source>
        <dbReference type="ARBA" id="ARBA00012895"/>
    </source>
</evidence>
<dbReference type="CTD" id="2768853"/>
<evidence type="ECO:0000256" key="4">
    <source>
        <dbReference type="ARBA" id="ARBA00006559"/>
    </source>
</evidence>
<dbReference type="PRINTS" id="PR01551">
    <property type="entry name" value="SPO11HOMOLOG"/>
</dbReference>
<dbReference type="GO" id="GO:0000706">
    <property type="term" value="P:meiotic DNA double-strand break processing"/>
    <property type="evidence" value="ECO:0007669"/>
    <property type="project" value="TreeGrafter"/>
</dbReference>
<dbReference type="SUPFAM" id="SSF56726">
    <property type="entry name" value="DNA topoisomerase IV, alpha subunit"/>
    <property type="match status" value="1"/>
</dbReference>
<feature type="domain" description="Topoisomerase 6 subunit A/Spo11 TOPRIM" evidence="14">
    <location>
        <begin position="185"/>
        <end position="354"/>
    </location>
</feature>
<sequence length="360" mass="41429">MKTALCSKSVNGKERTKMILIQIENTILSIVNSLYNNNKFMIDLTKLSSWSNRVYSNNKQLITKTLVFTTKRSRTKFTIIIYILSKIYKNLITNNSCTTRELYYGNTTLFKHDYIVRKALIDICCLLGTKSWELGITLTSNGLVAGSLMIYMYNGRIFDCSKNIEGIQIPQDILEIQDFKSSAKYILIIEKNASFQKIINEGLLKKNECSFIIITGKGFPDINTRLFVKQLSRKLNIPILALVDANPFGIEIMCVYRFGSNTMFYQNDMLSVPSIKWLGVYPTDIESLNLTSISLTDLDQARVKSLLKRPYINSNKKLLQQVLMLHKLNKKAEIESLTNFTQTYLTEVYIKRKILNQEFI</sequence>
<dbReference type="PROSITE" id="PS52041">
    <property type="entry name" value="TOPO_IIB"/>
    <property type="match status" value="1"/>
</dbReference>
<dbReference type="Gene3D" id="3.40.1360.10">
    <property type="match status" value="1"/>
</dbReference>
<evidence type="ECO:0000256" key="6">
    <source>
        <dbReference type="ARBA" id="ARBA00022723"/>
    </source>
</evidence>
<name>A0A8B8GN26_9HEMI</name>
<dbReference type="GO" id="GO:0046872">
    <property type="term" value="F:metal ion binding"/>
    <property type="evidence" value="ECO:0007669"/>
    <property type="project" value="UniProtKB-KW"/>
</dbReference>
<accession>A0A8B8GN26</accession>
<evidence type="ECO:0000256" key="11">
    <source>
        <dbReference type="ARBA" id="ARBA00023242"/>
    </source>
</evidence>
<dbReference type="InterPro" id="IPR034136">
    <property type="entry name" value="TOPRIM_Topo6A/Spo11"/>
</dbReference>
<dbReference type="GO" id="GO:0005524">
    <property type="term" value="F:ATP binding"/>
    <property type="evidence" value="ECO:0007669"/>
    <property type="project" value="InterPro"/>
</dbReference>
<keyword evidence="6" id="KW-0479">Metal-binding</keyword>
<keyword evidence="10 12" id="KW-0413">Isomerase</keyword>
<dbReference type="GO" id="GO:0042138">
    <property type="term" value="P:meiotic DNA double-strand break formation"/>
    <property type="evidence" value="ECO:0007669"/>
    <property type="project" value="InterPro"/>
</dbReference>
<dbReference type="RefSeq" id="XP_025424001.1">
    <property type="nucleotide sequence ID" value="XM_025568216.1"/>
</dbReference>
<dbReference type="InterPro" id="IPR013049">
    <property type="entry name" value="Spo11/TopoVI_A_N"/>
</dbReference>
<feature type="domain" description="Spo11/DNA topoisomerase VI subunit A N-terminal" evidence="13">
    <location>
        <begin position="76"/>
        <end position="136"/>
    </location>
</feature>
<dbReference type="InterPro" id="IPR036388">
    <property type="entry name" value="WH-like_DNA-bd_sf"/>
</dbReference>
<reference evidence="16" key="1">
    <citation type="submission" date="2025-08" db="UniProtKB">
        <authorList>
            <consortium name="RefSeq"/>
        </authorList>
    </citation>
    <scope>IDENTIFICATION</scope>
    <source>
        <tissue evidence="16">Whole body</tissue>
    </source>
</reference>
<dbReference type="Pfam" id="PF21180">
    <property type="entry name" value="TOP6A-Spo11_Toprim"/>
    <property type="match status" value="1"/>
</dbReference>
<dbReference type="EC" id="5.6.2.2" evidence="5"/>
<dbReference type="InterPro" id="IPR013048">
    <property type="entry name" value="Meiotic_Spo11"/>
</dbReference>
<evidence type="ECO:0000256" key="7">
    <source>
        <dbReference type="ARBA" id="ARBA00022842"/>
    </source>
</evidence>
<dbReference type="GO" id="GO:0007131">
    <property type="term" value="P:reciprocal meiotic recombination"/>
    <property type="evidence" value="ECO:0007669"/>
    <property type="project" value="TreeGrafter"/>
</dbReference>
<keyword evidence="9 12" id="KW-0238">DNA-binding</keyword>
<comment type="similarity">
    <text evidence="4 12">Belongs to the TOP6A family.</text>
</comment>
<dbReference type="InterPro" id="IPR036078">
    <property type="entry name" value="Spo11/TopoVI_A_sf"/>
</dbReference>
<evidence type="ECO:0000259" key="14">
    <source>
        <dbReference type="Pfam" id="PF21180"/>
    </source>
</evidence>
<keyword evidence="15" id="KW-1185">Reference proteome</keyword>
<dbReference type="PANTHER" id="PTHR10848">
    <property type="entry name" value="MEIOTIC RECOMBINATION PROTEIN SPO11"/>
    <property type="match status" value="1"/>
</dbReference>
<evidence type="ECO:0000256" key="3">
    <source>
        <dbReference type="ARBA" id="ARBA00004123"/>
    </source>
</evidence>
<dbReference type="InterPro" id="IPR002815">
    <property type="entry name" value="Spo11/TopoVI_A"/>
</dbReference>
<comment type="cofactor">
    <cofactor evidence="2">
        <name>Mg(2+)</name>
        <dbReference type="ChEBI" id="CHEBI:18420"/>
    </cofactor>
</comment>
<dbReference type="Gene3D" id="1.10.10.10">
    <property type="entry name" value="Winged helix-like DNA-binding domain superfamily/Winged helix DNA-binding domain"/>
    <property type="match status" value="1"/>
</dbReference>
<dbReference type="CDD" id="cd00223">
    <property type="entry name" value="TOPRIM_TopoIIB_SPO"/>
    <property type="match status" value="1"/>
</dbReference>
<evidence type="ECO:0000256" key="8">
    <source>
        <dbReference type="ARBA" id="ARBA00023029"/>
    </source>
</evidence>
<proteinExistence type="inferred from homology"/>
<dbReference type="PANTHER" id="PTHR10848:SF0">
    <property type="entry name" value="MEIOTIC RECOMBINATION PROTEIN SPO11"/>
    <property type="match status" value="1"/>
</dbReference>
<evidence type="ECO:0000259" key="13">
    <source>
        <dbReference type="Pfam" id="PF04406"/>
    </source>
</evidence>
<evidence type="ECO:0000256" key="9">
    <source>
        <dbReference type="ARBA" id="ARBA00023125"/>
    </source>
</evidence>
<comment type="subcellular location">
    <subcellularLocation>
        <location evidence="3">Nucleus</location>
    </subcellularLocation>
</comment>
<dbReference type="Pfam" id="PF04406">
    <property type="entry name" value="TP6A_N"/>
    <property type="match status" value="1"/>
</dbReference>
<keyword evidence="11" id="KW-0539">Nucleus</keyword>
<comment type="catalytic activity">
    <reaction evidence="1 12">
        <text>ATP-dependent breakage, passage and rejoining of double-stranded DNA.</text>
        <dbReference type="EC" id="5.6.2.2"/>
    </reaction>
</comment>
<dbReference type="GO" id="GO:0003677">
    <property type="term" value="F:DNA binding"/>
    <property type="evidence" value="ECO:0007669"/>
    <property type="project" value="UniProtKB-UniRule"/>
</dbReference>
<evidence type="ECO:0000256" key="1">
    <source>
        <dbReference type="ARBA" id="ARBA00000185"/>
    </source>
</evidence>
<organism evidence="15 16">
    <name type="scientific">Sipha flava</name>
    <name type="common">yellow sugarcane aphid</name>
    <dbReference type="NCBI Taxonomy" id="143950"/>
    <lineage>
        <taxon>Eukaryota</taxon>
        <taxon>Metazoa</taxon>
        <taxon>Ecdysozoa</taxon>
        <taxon>Arthropoda</taxon>
        <taxon>Hexapoda</taxon>
        <taxon>Insecta</taxon>
        <taxon>Pterygota</taxon>
        <taxon>Neoptera</taxon>
        <taxon>Paraneoptera</taxon>
        <taxon>Hemiptera</taxon>
        <taxon>Sternorrhyncha</taxon>
        <taxon>Aphidomorpha</taxon>
        <taxon>Aphidoidea</taxon>
        <taxon>Aphididae</taxon>
        <taxon>Sipha</taxon>
    </lineage>
</organism>
<evidence type="ECO:0000256" key="10">
    <source>
        <dbReference type="ARBA" id="ARBA00023235"/>
    </source>
</evidence>
<gene>
    <name evidence="16" type="primary">LOC112693208</name>
</gene>
<dbReference type="PRINTS" id="PR01550">
    <property type="entry name" value="TOP6AFAMILY"/>
</dbReference>
<dbReference type="GeneID" id="112693208"/>
<keyword evidence="7" id="KW-0460">Magnesium</keyword>
<evidence type="ECO:0000313" key="16">
    <source>
        <dbReference type="RefSeq" id="XP_025424001.1"/>
    </source>
</evidence>
<evidence type="ECO:0000256" key="2">
    <source>
        <dbReference type="ARBA" id="ARBA00001946"/>
    </source>
</evidence>
<dbReference type="GO" id="GO:0003918">
    <property type="term" value="F:DNA topoisomerase type II (double strand cut, ATP-hydrolyzing) activity"/>
    <property type="evidence" value="ECO:0007669"/>
    <property type="project" value="UniProtKB-UniRule"/>
</dbReference>
<feature type="active site" description="O-(5'-phospho-DNA)-tyrosine intermediate" evidence="12">
    <location>
        <position position="104"/>
    </location>
</feature>
<dbReference type="OrthoDB" id="5377392at2759"/>
<protein>
    <recommendedName>
        <fullName evidence="5">DNA topoisomerase (ATP-hydrolyzing)</fullName>
        <ecNumber evidence="5">5.6.2.2</ecNumber>
    </recommendedName>
</protein>